<dbReference type="EMBL" id="JBHULC010000005">
    <property type="protein sequence ID" value="MFD2520376.1"/>
    <property type="molecule type" value="Genomic_DNA"/>
</dbReference>
<evidence type="ECO:0000313" key="4">
    <source>
        <dbReference type="Proteomes" id="UP001597510"/>
    </source>
</evidence>
<dbReference type="Gene3D" id="3.40.50.2300">
    <property type="match status" value="1"/>
</dbReference>
<evidence type="ECO:0000259" key="2">
    <source>
        <dbReference type="PROSITE" id="PS50110"/>
    </source>
</evidence>
<dbReference type="Pfam" id="PF00072">
    <property type="entry name" value="Response_reg"/>
    <property type="match status" value="1"/>
</dbReference>
<dbReference type="InterPro" id="IPR001789">
    <property type="entry name" value="Sig_transdc_resp-reg_receiver"/>
</dbReference>
<organism evidence="3 4">
    <name type="scientific">Emticicia soli</name>
    <dbReference type="NCBI Taxonomy" id="2027878"/>
    <lineage>
        <taxon>Bacteria</taxon>
        <taxon>Pseudomonadati</taxon>
        <taxon>Bacteroidota</taxon>
        <taxon>Cytophagia</taxon>
        <taxon>Cytophagales</taxon>
        <taxon>Leadbetterellaceae</taxon>
        <taxon>Emticicia</taxon>
    </lineage>
</organism>
<dbReference type="SMART" id="SM00448">
    <property type="entry name" value="REC"/>
    <property type="match status" value="1"/>
</dbReference>
<dbReference type="RefSeq" id="WP_340239005.1">
    <property type="nucleotide sequence ID" value="NZ_JBBEWC010000011.1"/>
</dbReference>
<keyword evidence="4" id="KW-1185">Reference proteome</keyword>
<dbReference type="InterPro" id="IPR011006">
    <property type="entry name" value="CheY-like_superfamily"/>
</dbReference>
<dbReference type="Proteomes" id="UP001597510">
    <property type="component" value="Unassembled WGS sequence"/>
</dbReference>
<dbReference type="SUPFAM" id="SSF52172">
    <property type="entry name" value="CheY-like"/>
    <property type="match status" value="1"/>
</dbReference>
<feature type="domain" description="Response regulatory" evidence="2">
    <location>
        <begin position="5"/>
        <end position="132"/>
    </location>
</feature>
<gene>
    <name evidence="3" type="ORF">ACFSR2_05750</name>
</gene>
<dbReference type="CDD" id="cd17546">
    <property type="entry name" value="REC_hyHK_CKI1_RcsC-like"/>
    <property type="match status" value="1"/>
</dbReference>
<dbReference type="PROSITE" id="PS50110">
    <property type="entry name" value="RESPONSE_REGULATORY"/>
    <property type="match status" value="1"/>
</dbReference>
<name>A0ABW5J2Z4_9BACT</name>
<comment type="caution">
    <text evidence="3">The sequence shown here is derived from an EMBL/GenBank/DDBJ whole genome shotgun (WGS) entry which is preliminary data.</text>
</comment>
<dbReference type="InterPro" id="IPR052893">
    <property type="entry name" value="TCS_response_regulator"/>
</dbReference>
<keyword evidence="1" id="KW-0597">Phosphoprotein</keyword>
<evidence type="ECO:0000313" key="3">
    <source>
        <dbReference type="EMBL" id="MFD2520376.1"/>
    </source>
</evidence>
<protein>
    <submittedName>
        <fullName evidence="3">Response regulator</fullName>
    </submittedName>
</protein>
<proteinExistence type="predicted"/>
<evidence type="ECO:0000256" key="1">
    <source>
        <dbReference type="PROSITE-ProRule" id="PRU00169"/>
    </source>
</evidence>
<accession>A0ABW5J2Z4</accession>
<reference evidence="4" key="1">
    <citation type="journal article" date="2019" name="Int. J. Syst. Evol. Microbiol.">
        <title>The Global Catalogue of Microorganisms (GCM) 10K type strain sequencing project: providing services to taxonomists for standard genome sequencing and annotation.</title>
        <authorList>
            <consortium name="The Broad Institute Genomics Platform"/>
            <consortium name="The Broad Institute Genome Sequencing Center for Infectious Disease"/>
            <person name="Wu L."/>
            <person name="Ma J."/>
        </authorList>
    </citation>
    <scope>NUCLEOTIDE SEQUENCE [LARGE SCALE GENOMIC DNA]</scope>
    <source>
        <strain evidence="4">KCTC 52344</strain>
    </source>
</reference>
<dbReference type="PANTHER" id="PTHR44520:SF2">
    <property type="entry name" value="RESPONSE REGULATOR RCP1"/>
    <property type="match status" value="1"/>
</dbReference>
<feature type="modified residue" description="4-aspartylphosphate" evidence="1">
    <location>
        <position position="63"/>
    </location>
</feature>
<dbReference type="PANTHER" id="PTHR44520">
    <property type="entry name" value="RESPONSE REGULATOR RCP1-RELATED"/>
    <property type="match status" value="1"/>
</dbReference>
<sequence>MMIKRLLCVDDDKITLTFIKLVVTKASFAEEIFAKMNGKEAIDYYSELSATPIEDYPELIFLDLNMPVMNGWEFLDEFTTNYYPKFNKTRIIILSSSTTPSEKAKALNYPMVIDFLSKPLTIHALKALPLGE</sequence>